<dbReference type="CDD" id="cd00087">
    <property type="entry name" value="FReD"/>
    <property type="match status" value="1"/>
</dbReference>
<organism evidence="3 4">
    <name type="scientific">Culex pipiens pipiens</name>
    <name type="common">Northern house mosquito</name>
    <dbReference type="NCBI Taxonomy" id="38569"/>
    <lineage>
        <taxon>Eukaryota</taxon>
        <taxon>Metazoa</taxon>
        <taxon>Ecdysozoa</taxon>
        <taxon>Arthropoda</taxon>
        <taxon>Hexapoda</taxon>
        <taxon>Insecta</taxon>
        <taxon>Pterygota</taxon>
        <taxon>Neoptera</taxon>
        <taxon>Endopterygota</taxon>
        <taxon>Diptera</taxon>
        <taxon>Nematocera</taxon>
        <taxon>Culicoidea</taxon>
        <taxon>Culicidae</taxon>
        <taxon>Culicinae</taxon>
        <taxon>Culicini</taxon>
        <taxon>Culex</taxon>
        <taxon>Culex</taxon>
    </lineage>
</organism>
<protein>
    <recommendedName>
        <fullName evidence="2">Fibrinogen C-terminal domain-containing protein</fullName>
    </recommendedName>
</protein>
<comment type="caution">
    <text evidence="3">The sequence shown here is derived from an EMBL/GenBank/DDBJ whole genome shotgun (WGS) entry which is preliminary data.</text>
</comment>
<gene>
    <name evidence="3" type="ORF">pipiens_005229</name>
</gene>
<dbReference type="SMART" id="SM00186">
    <property type="entry name" value="FBG"/>
    <property type="match status" value="3"/>
</dbReference>
<feature type="domain" description="Fibrinogen C-terminal" evidence="2">
    <location>
        <begin position="73"/>
        <end position="240"/>
    </location>
</feature>
<feature type="domain" description="Fibrinogen C-terminal" evidence="2">
    <location>
        <begin position="244"/>
        <end position="381"/>
    </location>
</feature>
<keyword evidence="1" id="KW-0732">Signal</keyword>
<evidence type="ECO:0000313" key="3">
    <source>
        <dbReference type="EMBL" id="KAL1404772.1"/>
    </source>
</evidence>
<sequence length="613" mass="69216">MLVVPILGSFLLVTSVASSQDEPDTLQWERRLTQLELKLQNVSEVQNSILIQQNSLLESLASQFNQMLTLQTKHQQRIIKSCDEATTSGRYRLELPDSSIKPVVCDMKELDGGWLVIQHRFSGAVSFNRSWAEYRDGFGPVGKSDEFWLGLETVHQLTRGGDYELLVELEHNDSEGFARYQKFELAGEDEGYKMVAVDEHHGNMGDQLQFSKNNKFSTYDRINDETAGNSPQVYGCGWWFSGFNAVILNGCNCGFGYELLEHRLEQMELKKQKEFEVQNALLESMVKGLTALTQQTSQVRWLASDSDVAPRGSVNFNRSWTEYRDGFGNVGLSGEFWLGLETIHQLTKAGDQELFVQLKNETGHSAYGRYKRFQVAGADQKYRLSSLGEFSGAIGEKLNISRDEAFSTYDKDNDQWTDGNCAQILVVDGGFTSAVTPETHDGGWLVIQSRSSGSVNFNRSWTEYRDGFGNVGLSGEFWLGLETIHQLTKAGDQELLVQLKDETGHSAYGRYKRFQVAGADQRYRLSPLGEFSGAIGEKLDNSRNEAFSTYDKDNDPRYGENCAQKYGGGWWFYNCGFTSLNGSYKKDNNTGYGIFWKGFTNAGTYSRMLIRRR</sequence>
<accession>A0ABD1DYD9</accession>
<dbReference type="InterPro" id="IPR036056">
    <property type="entry name" value="Fibrinogen-like_C"/>
</dbReference>
<dbReference type="Pfam" id="PF00147">
    <property type="entry name" value="Fibrinogen_C"/>
    <property type="match status" value="3"/>
</dbReference>
<dbReference type="SUPFAM" id="SSF56496">
    <property type="entry name" value="Fibrinogen C-terminal domain-like"/>
    <property type="match status" value="3"/>
</dbReference>
<dbReference type="InterPro" id="IPR050373">
    <property type="entry name" value="Fibrinogen_C-term_domain"/>
</dbReference>
<feature type="chain" id="PRO_5044843366" description="Fibrinogen C-terminal domain-containing protein" evidence="1">
    <location>
        <begin position="19"/>
        <end position="613"/>
    </location>
</feature>
<keyword evidence="4" id="KW-1185">Reference proteome</keyword>
<reference evidence="3 4" key="1">
    <citation type="submission" date="2024-05" db="EMBL/GenBank/DDBJ databases">
        <title>Culex pipiens pipiens assembly and annotation.</title>
        <authorList>
            <person name="Alout H."/>
            <person name="Durand T."/>
        </authorList>
    </citation>
    <scope>NUCLEOTIDE SEQUENCE [LARGE SCALE GENOMIC DNA]</scope>
    <source>
        <strain evidence="3">HA-2024</strain>
        <tissue evidence="3">Whole body</tissue>
    </source>
</reference>
<dbReference type="AlphaFoldDB" id="A0ABD1DYD9"/>
<evidence type="ECO:0000259" key="2">
    <source>
        <dbReference type="PROSITE" id="PS51406"/>
    </source>
</evidence>
<dbReference type="EMBL" id="JBEHCU010000026">
    <property type="protein sequence ID" value="KAL1404772.1"/>
    <property type="molecule type" value="Genomic_DNA"/>
</dbReference>
<dbReference type="InterPro" id="IPR014716">
    <property type="entry name" value="Fibrinogen_a/b/g_C_1"/>
</dbReference>
<dbReference type="Proteomes" id="UP001562425">
    <property type="component" value="Unassembled WGS sequence"/>
</dbReference>
<evidence type="ECO:0000256" key="1">
    <source>
        <dbReference type="SAM" id="SignalP"/>
    </source>
</evidence>
<proteinExistence type="predicted"/>
<dbReference type="Gene3D" id="3.90.215.10">
    <property type="entry name" value="Gamma Fibrinogen, chain A, domain 1"/>
    <property type="match status" value="3"/>
</dbReference>
<dbReference type="PANTHER" id="PTHR19143:SF327">
    <property type="entry name" value="FI21813P1-RELATED"/>
    <property type="match status" value="1"/>
</dbReference>
<feature type="signal peptide" evidence="1">
    <location>
        <begin position="1"/>
        <end position="18"/>
    </location>
</feature>
<feature type="domain" description="Fibrinogen C-terminal" evidence="2">
    <location>
        <begin position="382"/>
        <end position="613"/>
    </location>
</feature>
<dbReference type="PANTHER" id="PTHR19143">
    <property type="entry name" value="FIBRINOGEN/TENASCIN/ANGIOPOEITIN"/>
    <property type="match status" value="1"/>
</dbReference>
<name>A0ABD1DYD9_CULPP</name>
<evidence type="ECO:0000313" key="4">
    <source>
        <dbReference type="Proteomes" id="UP001562425"/>
    </source>
</evidence>
<dbReference type="InterPro" id="IPR002181">
    <property type="entry name" value="Fibrinogen_a/b/g_C_dom"/>
</dbReference>
<dbReference type="PROSITE" id="PS51406">
    <property type="entry name" value="FIBRINOGEN_C_2"/>
    <property type="match status" value="3"/>
</dbReference>